<sequence length="247" mass="25901">MTADAGKPAANALDGRVVLVSGAAGGLGSVAATACARAGATVVLLGRKLPKLNRLYDAIAAEGPEPLLYPLDLEGATPDDYAELAKRLEAELGRLDGVLHCAANFRGLTPLLQSDPAAFARAIHVNLTAPWWLSQACLPLLAKADDAALVFVLDDRERVGKANWGGYGIAQHGLESLVAMLHAELANTRVRVAGLQPGPMRTALRAMAYVEEDDRTARAPEAYAQACVTLLSAAGADHRGQVWAPRP</sequence>
<dbReference type="RefSeq" id="WP_332613657.1">
    <property type="nucleotide sequence ID" value="NZ_JAXGFP010000001.1"/>
</dbReference>
<comment type="similarity">
    <text evidence="1">Belongs to the short-chain dehydrogenases/reductases (SDR) family.</text>
</comment>
<keyword evidence="4" id="KW-1185">Reference proteome</keyword>
<keyword evidence="2" id="KW-0560">Oxidoreductase</keyword>
<comment type="caution">
    <text evidence="3">The sequence shown here is derived from an EMBL/GenBank/DDBJ whole genome shotgun (WGS) entry which is preliminary data.</text>
</comment>
<dbReference type="PROSITE" id="PS51257">
    <property type="entry name" value="PROKAR_LIPOPROTEIN"/>
    <property type="match status" value="1"/>
</dbReference>
<proteinExistence type="inferred from homology"/>
<evidence type="ECO:0000256" key="1">
    <source>
        <dbReference type="ARBA" id="ARBA00006484"/>
    </source>
</evidence>
<accession>A0ABU7YU90</accession>
<reference evidence="3 4" key="1">
    <citation type="journal article" date="2016" name="Int. J. Syst. Evol. Microbiol.">
        <title>Lysobacter erysipheiresistens sp. nov., an antagonist of powdery mildew, isolated from tobacco-cultivated soil.</title>
        <authorList>
            <person name="Xie B."/>
            <person name="Li T."/>
            <person name="Lin X."/>
            <person name="Wang C.J."/>
            <person name="Chen Y.J."/>
            <person name="Liu W.J."/>
            <person name="Zhao Z.W."/>
        </authorList>
    </citation>
    <scope>NUCLEOTIDE SEQUENCE [LARGE SCALE GENOMIC DNA]</scope>
    <source>
        <strain evidence="3 4">RS-LYSO-3</strain>
    </source>
</reference>
<dbReference type="Gene3D" id="3.40.50.720">
    <property type="entry name" value="NAD(P)-binding Rossmann-like Domain"/>
    <property type="match status" value="1"/>
</dbReference>
<dbReference type="InterPro" id="IPR002347">
    <property type="entry name" value="SDR_fam"/>
</dbReference>
<dbReference type="PANTHER" id="PTHR44196:SF4">
    <property type="entry name" value="SHORT CHAIN DEHYDROGENASE"/>
    <property type="match status" value="1"/>
</dbReference>
<dbReference type="EMBL" id="JAXGFP010000001">
    <property type="protein sequence ID" value="MEG3182464.1"/>
    <property type="molecule type" value="Genomic_DNA"/>
</dbReference>
<gene>
    <name evidence="3" type="ORF">SNE34_00340</name>
</gene>
<organism evidence="3 4">
    <name type="scientific">Novilysobacter erysipheiresistens</name>
    <dbReference type="NCBI Taxonomy" id="1749332"/>
    <lineage>
        <taxon>Bacteria</taxon>
        <taxon>Pseudomonadati</taxon>
        <taxon>Pseudomonadota</taxon>
        <taxon>Gammaproteobacteria</taxon>
        <taxon>Lysobacterales</taxon>
        <taxon>Lysobacteraceae</taxon>
        <taxon>Novilysobacter</taxon>
    </lineage>
</organism>
<evidence type="ECO:0000256" key="2">
    <source>
        <dbReference type="ARBA" id="ARBA00023002"/>
    </source>
</evidence>
<evidence type="ECO:0000313" key="4">
    <source>
        <dbReference type="Proteomes" id="UP001355056"/>
    </source>
</evidence>
<dbReference type="PANTHER" id="PTHR44196">
    <property type="entry name" value="DEHYDROGENASE/REDUCTASE SDR FAMILY MEMBER 7B"/>
    <property type="match status" value="1"/>
</dbReference>
<dbReference type="Pfam" id="PF00106">
    <property type="entry name" value="adh_short"/>
    <property type="match status" value="1"/>
</dbReference>
<dbReference type="PRINTS" id="PR00081">
    <property type="entry name" value="GDHRDH"/>
</dbReference>
<name>A0ABU7YU90_9GAMM</name>
<protein>
    <submittedName>
        <fullName evidence="3">SDR family NAD(P)-dependent oxidoreductase</fullName>
    </submittedName>
</protein>
<dbReference type="SUPFAM" id="SSF51735">
    <property type="entry name" value="NAD(P)-binding Rossmann-fold domains"/>
    <property type="match status" value="1"/>
</dbReference>
<dbReference type="Proteomes" id="UP001355056">
    <property type="component" value="Unassembled WGS sequence"/>
</dbReference>
<evidence type="ECO:0000313" key="3">
    <source>
        <dbReference type="EMBL" id="MEG3182464.1"/>
    </source>
</evidence>
<dbReference type="InterPro" id="IPR036291">
    <property type="entry name" value="NAD(P)-bd_dom_sf"/>
</dbReference>